<protein>
    <submittedName>
        <fullName evidence="2">NudC domain-containing protein 2</fullName>
    </submittedName>
</protein>
<dbReference type="GO" id="GO:0006457">
    <property type="term" value="P:protein folding"/>
    <property type="evidence" value="ECO:0007669"/>
    <property type="project" value="TreeGrafter"/>
</dbReference>
<dbReference type="GO" id="GO:0005737">
    <property type="term" value="C:cytoplasm"/>
    <property type="evidence" value="ECO:0007669"/>
    <property type="project" value="TreeGrafter"/>
</dbReference>
<accession>A0AAV4WBR7</accession>
<evidence type="ECO:0000313" key="3">
    <source>
        <dbReference type="Proteomes" id="UP001054837"/>
    </source>
</evidence>
<dbReference type="InterPro" id="IPR037898">
    <property type="entry name" value="NudC_fam"/>
</dbReference>
<dbReference type="Gene3D" id="2.60.40.790">
    <property type="match status" value="1"/>
</dbReference>
<dbReference type="PANTHER" id="PTHR12356:SF18">
    <property type="entry name" value="NUDC DOMAIN-CONTAINING PROTEIN 2"/>
    <property type="match status" value="1"/>
</dbReference>
<dbReference type="PANTHER" id="PTHR12356">
    <property type="entry name" value="NUCLEAR MOVEMENT PROTEIN NUDC"/>
    <property type="match status" value="1"/>
</dbReference>
<reference evidence="2 3" key="1">
    <citation type="submission" date="2021-06" db="EMBL/GenBank/DDBJ databases">
        <title>Caerostris darwini draft genome.</title>
        <authorList>
            <person name="Kono N."/>
            <person name="Arakawa K."/>
        </authorList>
    </citation>
    <scope>NUCLEOTIDE SEQUENCE [LARGE SCALE GENOMIC DNA]</scope>
</reference>
<proteinExistence type="predicted"/>
<dbReference type="PROSITE" id="PS51203">
    <property type="entry name" value="CS"/>
    <property type="match status" value="1"/>
</dbReference>
<evidence type="ECO:0000313" key="2">
    <source>
        <dbReference type="EMBL" id="GIY78735.1"/>
    </source>
</evidence>
<dbReference type="Gene3D" id="1.20.5.740">
    <property type="entry name" value="Single helix bin"/>
    <property type="match status" value="1"/>
</dbReference>
<feature type="domain" description="CS" evidence="1">
    <location>
        <begin position="15"/>
        <end position="106"/>
    </location>
</feature>
<dbReference type="InterPro" id="IPR007052">
    <property type="entry name" value="CS_dom"/>
</dbReference>
<dbReference type="AlphaFoldDB" id="A0AAV4WBR7"/>
<name>A0AAV4WBR7_9ARAC</name>
<organism evidence="2 3">
    <name type="scientific">Caerostris darwini</name>
    <dbReference type="NCBI Taxonomy" id="1538125"/>
    <lineage>
        <taxon>Eukaryota</taxon>
        <taxon>Metazoa</taxon>
        <taxon>Ecdysozoa</taxon>
        <taxon>Arthropoda</taxon>
        <taxon>Chelicerata</taxon>
        <taxon>Arachnida</taxon>
        <taxon>Araneae</taxon>
        <taxon>Araneomorphae</taxon>
        <taxon>Entelegynae</taxon>
        <taxon>Araneoidea</taxon>
        <taxon>Araneidae</taxon>
        <taxon>Caerostris</taxon>
    </lineage>
</organism>
<dbReference type="EMBL" id="BPLQ01014270">
    <property type="protein sequence ID" value="GIY78735.1"/>
    <property type="molecule type" value="Genomic_DNA"/>
</dbReference>
<sequence length="157" mass="18096">MSLSHFDERSGIVAVDTPWGRWWQTVSEVFIEVNVTPGTPGKHCRVTIKPNHIECRVQDQVIFSGTLYKTVQADECTWTLEERERIVILLEKAEKFENENPWVSLLDGQFVADPLKQQEMLKKLDLEKFQIEHPGFNFSGAQLSKSYNNTPYIPDVS</sequence>
<dbReference type="SUPFAM" id="SSF49764">
    <property type="entry name" value="HSP20-like chaperones"/>
    <property type="match status" value="1"/>
</dbReference>
<dbReference type="Proteomes" id="UP001054837">
    <property type="component" value="Unassembled WGS sequence"/>
</dbReference>
<dbReference type="Pfam" id="PF04969">
    <property type="entry name" value="CS"/>
    <property type="match status" value="1"/>
</dbReference>
<evidence type="ECO:0000259" key="1">
    <source>
        <dbReference type="PROSITE" id="PS51203"/>
    </source>
</evidence>
<gene>
    <name evidence="2" type="primary">NUDCD2</name>
    <name evidence="2" type="ORF">CDAR_116891</name>
</gene>
<dbReference type="GO" id="GO:0051082">
    <property type="term" value="F:unfolded protein binding"/>
    <property type="evidence" value="ECO:0007669"/>
    <property type="project" value="TreeGrafter"/>
</dbReference>
<comment type="caution">
    <text evidence="2">The sequence shown here is derived from an EMBL/GenBank/DDBJ whole genome shotgun (WGS) entry which is preliminary data.</text>
</comment>
<keyword evidence="3" id="KW-1185">Reference proteome</keyword>
<dbReference type="InterPro" id="IPR008978">
    <property type="entry name" value="HSP20-like_chaperone"/>
</dbReference>